<dbReference type="GO" id="GO:0042910">
    <property type="term" value="F:xenobiotic transmembrane transporter activity"/>
    <property type="evidence" value="ECO:0007669"/>
    <property type="project" value="InterPro"/>
</dbReference>
<name>A0A1C3XSD2_9BRAD</name>
<evidence type="ECO:0000256" key="3">
    <source>
        <dbReference type="ARBA" id="ARBA00022449"/>
    </source>
</evidence>
<feature type="transmembrane region" description="Helical" evidence="10">
    <location>
        <begin position="411"/>
        <end position="431"/>
    </location>
</feature>
<feature type="transmembrane region" description="Helical" evidence="10">
    <location>
        <begin position="150"/>
        <end position="167"/>
    </location>
</feature>
<dbReference type="PANTHER" id="PTHR43298:SF2">
    <property type="entry name" value="FMN_FAD EXPORTER YEEO-RELATED"/>
    <property type="match status" value="1"/>
</dbReference>
<feature type="transmembrane region" description="Helical" evidence="10">
    <location>
        <begin position="254"/>
        <end position="276"/>
    </location>
</feature>
<accession>A0A1C3XSD2</accession>
<evidence type="ECO:0000256" key="1">
    <source>
        <dbReference type="ARBA" id="ARBA00004429"/>
    </source>
</evidence>
<evidence type="ECO:0000313" key="12">
    <source>
        <dbReference type="Proteomes" id="UP000199184"/>
    </source>
</evidence>
<dbReference type="AlphaFoldDB" id="A0A1C3XSD2"/>
<dbReference type="EMBL" id="FMAI01000036">
    <property type="protein sequence ID" value="SCB55181.1"/>
    <property type="molecule type" value="Genomic_DNA"/>
</dbReference>
<dbReference type="GO" id="GO:0015297">
    <property type="term" value="F:antiporter activity"/>
    <property type="evidence" value="ECO:0007669"/>
    <property type="project" value="UniProtKB-KW"/>
</dbReference>
<keyword evidence="3" id="KW-0050">Antiport</keyword>
<evidence type="ECO:0000256" key="8">
    <source>
        <dbReference type="ARBA" id="ARBA00023136"/>
    </source>
</evidence>
<keyword evidence="5 10" id="KW-0812">Transmembrane</keyword>
<evidence type="ECO:0000256" key="9">
    <source>
        <dbReference type="ARBA" id="ARBA00031636"/>
    </source>
</evidence>
<feature type="transmembrane region" description="Helical" evidence="10">
    <location>
        <begin position="64"/>
        <end position="90"/>
    </location>
</feature>
<feature type="transmembrane region" description="Helical" evidence="10">
    <location>
        <begin position="211"/>
        <end position="233"/>
    </location>
</feature>
<feature type="transmembrane region" description="Helical" evidence="10">
    <location>
        <begin position="331"/>
        <end position="354"/>
    </location>
</feature>
<feature type="transmembrane region" description="Helical" evidence="10">
    <location>
        <begin position="296"/>
        <end position="319"/>
    </location>
</feature>
<keyword evidence="6 10" id="KW-1133">Transmembrane helix</keyword>
<dbReference type="GO" id="GO:0005886">
    <property type="term" value="C:plasma membrane"/>
    <property type="evidence" value="ECO:0007669"/>
    <property type="project" value="UniProtKB-SubCell"/>
</dbReference>
<dbReference type="GO" id="GO:0006811">
    <property type="term" value="P:monoatomic ion transport"/>
    <property type="evidence" value="ECO:0007669"/>
    <property type="project" value="UniProtKB-KW"/>
</dbReference>
<evidence type="ECO:0000256" key="2">
    <source>
        <dbReference type="ARBA" id="ARBA00022448"/>
    </source>
</evidence>
<dbReference type="PIRSF" id="PIRSF006603">
    <property type="entry name" value="DinF"/>
    <property type="match status" value="1"/>
</dbReference>
<sequence>MRKTAEKTPASRSRRLAKWVAGRQLTDELAATATLATPIALTQLGQIAMMATDLAWIGHIGTEAMAAAALAGMILSVGVTFAAGVISAVGPLAAQACGAADGALVRRSVRMGLWVAIVLWAPIMVLPLQGEQIVLALGHEPAIARLAQQYLFGLAWGILPALWFLAIRNFMAAVNCPTPALWITLAAIPTNAVLAYLLITGQFGLPQLDLFGAGLATSLVNSATFLAGIWFVTQCRPYRDYQVLRYLWRFDWPLMRQLIVIGTPVSVAIFMESGLFSATALLMGVISTTAVAAHQIAFQVATALFMIPFCIGMAVSVRVGHALGRNDLSGIWRAGAAAMLLGILIAAIATIAVVGTRFEIAELFVGQSATNADATIKLTATLLLVGASFFMTDAVHSIAAGGLRGLKDTRVPLLFAGIAYWLIGLSVSYVLGLKTDLGAVGIWIGLSIGKAVYAALLVLRLQLLADRAPIASTSDAPA</sequence>
<protein>
    <recommendedName>
        <fullName evidence="9">Multidrug-efflux transporter</fullName>
    </recommendedName>
</protein>
<feature type="transmembrane region" description="Helical" evidence="10">
    <location>
        <begin position="111"/>
        <end position="130"/>
    </location>
</feature>
<evidence type="ECO:0000256" key="10">
    <source>
        <dbReference type="SAM" id="Phobius"/>
    </source>
</evidence>
<proteinExistence type="predicted"/>
<comment type="subcellular location">
    <subcellularLocation>
        <location evidence="1">Cell inner membrane</location>
        <topology evidence="1">Multi-pass membrane protein</topology>
    </subcellularLocation>
</comment>
<gene>
    <name evidence="11" type="ORF">GA0061098_103623</name>
</gene>
<dbReference type="InterPro" id="IPR050222">
    <property type="entry name" value="MATE_MdtK"/>
</dbReference>
<keyword evidence="2" id="KW-0813">Transport</keyword>
<keyword evidence="4" id="KW-1003">Cell membrane</keyword>
<dbReference type="PANTHER" id="PTHR43298">
    <property type="entry name" value="MULTIDRUG RESISTANCE PROTEIN NORM-RELATED"/>
    <property type="match status" value="1"/>
</dbReference>
<keyword evidence="8 10" id="KW-0472">Membrane</keyword>
<dbReference type="Proteomes" id="UP000199184">
    <property type="component" value="Unassembled WGS sequence"/>
</dbReference>
<evidence type="ECO:0000256" key="5">
    <source>
        <dbReference type="ARBA" id="ARBA00022692"/>
    </source>
</evidence>
<reference evidence="12" key="1">
    <citation type="submission" date="2016-08" db="EMBL/GenBank/DDBJ databases">
        <authorList>
            <person name="Varghese N."/>
            <person name="Submissions Spin"/>
        </authorList>
    </citation>
    <scope>NUCLEOTIDE SEQUENCE [LARGE SCALE GENOMIC DNA]</scope>
    <source>
        <strain evidence="12">ERR11</strain>
    </source>
</reference>
<feature type="transmembrane region" description="Helical" evidence="10">
    <location>
        <begin position="374"/>
        <end position="399"/>
    </location>
</feature>
<dbReference type="RefSeq" id="WP_091966557.1">
    <property type="nucleotide sequence ID" value="NZ_FMAI01000036.1"/>
</dbReference>
<evidence type="ECO:0000256" key="4">
    <source>
        <dbReference type="ARBA" id="ARBA00022475"/>
    </source>
</evidence>
<keyword evidence="7" id="KW-0406">Ion transport</keyword>
<dbReference type="InterPro" id="IPR002528">
    <property type="entry name" value="MATE_fam"/>
</dbReference>
<evidence type="ECO:0000256" key="7">
    <source>
        <dbReference type="ARBA" id="ARBA00023065"/>
    </source>
</evidence>
<keyword evidence="12" id="KW-1185">Reference proteome</keyword>
<organism evidence="11 12">
    <name type="scientific">Bradyrhizobium shewense</name>
    <dbReference type="NCBI Taxonomy" id="1761772"/>
    <lineage>
        <taxon>Bacteria</taxon>
        <taxon>Pseudomonadati</taxon>
        <taxon>Pseudomonadota</taxon>
        <taxon>Alphaproteobacteria</taxon>
        <taxon>Hyphomicrobiales</taxon>
        <taxon>Nitrobacteraceae</taxon>
        <taxon>Bradyrhizobium</taxon>
    </lineage>
</organism>
<evidence type="ECO:0000313" key="11">
    <source>
        <dbReference type="EMBL" id="SCB55181.1"/>
    </source>
</evidence>
<feature type="transmembrane region" description="Helical" evidence="10">
    <location>
        <begin position="179"/>
        <end position="199"/>
    </location>
</feature>
<dbReference type="CDD" id="cd13131">
    <property type="entry name" value="MATE_NorM_like"/>
    <property type="match status" value="1"/>
</dbReference>
<evidence type="ECO:0000256" key="6">
    <source>
        <dbReference type="ARBA" id="ARBA00022989"/>
    </source>
</evidence>
<dbReference type="Pfam" id="PF01554">
    <property type="entry name" value="MatE"/>
    <property type="match status" value="2"/>
</dbReference>
<feature type="transmembrane region" description="Helical" evidence="10">
    <location>
        <begin position="437"/>
        <end position="459"/>
    </location>
</feature>
<dbReference type="NCBIfam" id="TIGR00797">
    <property type="entry name" value="matE"/>
    <property type="match status" value="1"/>
</dbReference>
<dbReference type="InterPro" id="IPR048279">
    <property type="entry name" value="MdtK-like"/>
</dbReference>